<protein>
    <recommendedName>
        <fullName evidence="3">Myb/SANT-like domain-containing protein</fullName>
    </recommendedName>
</protein>
<accession>B9FSB0</accession>
<proteinExistence type="predicted"/>
<sequence>MAKGKAKADAFPTSHERSLTWHEDQTKFMLEWYMEYLKKQHAGFKVKKSHHMLCADALNKKFGMGVTADQVDRHYRYHKENWKYIAAALSKSGNAFDHTRFLVTISESEKATLCDRARRLLSKPIRFFNEMQELFTGSSADGSLAMDQNTCMNDSDGSNSDDSRDMLDLNCYTQPEEPTGEDSDTLPSPTTNATVDNSSSGSQAPPPMPQLTDPHAILWQKLEAIPMTPDQRVLVGEYLSDKENKGKRGWLCNASDATLNAWVFKFLCEKDGLNL</sequence>
<dbReference type="PANTHER" id="PTHR47906">
    <property type="entry name" value="OSJNBB0050O03.9 PROTEIN-RELATED"/>
    <property type="match status" value="1"/>
</dbReference>
<dbReference type="AlphaFoldDB" id="B9FSB0"/>
<feature type="region of interest" description="Disordered" evidence="1">
    <location>
        <begin position="146"/>
        <end position="212"/>
    </location>
</feature>
<evidence type="ECO:0000313" key="2">
    <source>
        <dbReference type="EMBL" id="EEE65371.1"/>
    </source>
</evidence>
<name>B9FSB0_ORYSJ</name>
<reference evidence="2" key="1">
    <citation type="journal article" date="2005" name="PLoS Biol.">
        <title>The genomes of Oryza sativa: a history of duplications.</title>
        <authorList>
            <person name="Yu J."/>
            <person name="Wang J."/>
            <person name="Lin W."/>
            <person name="Li S."/>
            <person name="Li H."/>
            <person name="Zhou J."/>
            <person name="Ni P."/>
            <person name="Dong W."/>
            <person name="Hu S."/>
            <person name="Zeng C."/>
            <person name="Zhang J."/>
            <person name="Zhang Y."/>
            <person name="Li R."/>
            <person name="Xu Z."/>
            <person name="Li S."/>
            <person name="Li X."/>
            <person name="Zheng H."/>
            <person name="Cong L."/>
            <person name="Lin L."/>
            <person name="Yin J."/>
            <person name="Geng J."/>
            <person name="Li G."/>
            <person name="Shi J."/>
            <person name="Liu J."/>
            <person name="Lv H."/>
            <person name="Li J."/>
            <person name="Wang J."/>
            <person name="Deng Y."/>
            <person name="Ran L."/>
            <person name="Shi X."/>
            <person name="Wang X."/>
            <person name="Wu Q."/>
            <person name="Li C."/>
            <person name="Ren X."/>
            <person name="Wang J."/>
            <person name="Wang X."/>
            <person name="Li D."/>
            <person name="Liu D."/>
            <person name="Zhang X."/>
            <person name="Ji Z."/>
            <person name="Zhao W."/>
            <person name="Sun Y."/>
            <person name="Zhang Z."/>
            <person name="Bao J."/>
            <person name="Han Y."/>
            <person name="Dong L."/>
            <person name="Ji J."/>
            <person name="Chen P."/>
            <person name="Wu S."/>
            <person name="Liu J."/>
            <person name="Xiao Y."/>
            <person name="Bu D."/>
            <person name="Tan J."/>
            <person name="Yang L."/>
            <person name="Ye C."/>
            <person name="Zhang J."/>
            <person name="Xu J."/>
            <person name="Zhou Y."/>
            <person name="Yu Y."/>
            <person name="Zhang B."/>
            <person name="Zhuang S."/>
            <person name="Wei H."/>
            <person name="Liu B."/>
            <person name="Lei M."/>
            <person name="Yu H."/>
            <person name="Li Y."/>
            <person name="Xu H."/>
            <person name="Wei S."/>
            <person name="He X."/>
            <person name="Fang L."/>
            <person name="Zhang Z."/>
            <person name="Zhang Y."/>
            <person name="Huang X."/>
            <person name="Su Z."/>
            <person name="Tong W."/>
            <person name="Li J."/>
            <person name="Tong Z."/>
            <person name="Li S."/>
            <person name="Ye J."/>
            <person name="Wang L."/>
            <person name="Fang L."/>
            <person name="Lei T."/>
            <person name="Chen C."/>
            <person name="Chen H."/>
            <person name="Xu Z."/>
            <person name="Li H."/>
            <person name="Huang H."/>
            <person name="Zhang F."/>
            <person name="Xu H."/>
            <person name="Li N."/>
            <person name="Zhao C."/>
            <person name="Li S."/>
            <person name="Dong L."/>
            <person name="Huang Y."/>
            <person name="Li L."/>
            <person name="Xi Y."/>
            <person name="Qi Q."/>
            <person name="Li W."/>
            <person name="Zhang B."/>
            <person name="Hu W."/>
            <person name="Zhang Y."/>
            <person name="Tian X."/>
            <person name="Jiao Y."/>
            <person name="Liang X."/>
            <person name="Jin J."/>
            <person name="Gao L."/>
            <person name="Zheng W."/>
            <person name="Hao B."/>
            <person name="Liu S."/>
            <person name="Wang W."/>
            <person name="Yuan L."/>
            <person name="Cao M."/>
            <person name="McDermott J."/>
            <person name="Samudrala R."/>
            <person name="Wang J."/>
            <person name="Wong G.K."/>
            <person name="Yang H."/>
        </authorList>
    </citation>
    <scope>NUCLEOTIDE SEQUENCE [LARGE SCALE GENOMIC DNA]</scope>
</reference>
<dbReference type="PANTHER" id="PTHR47906:SF5">
    <property type="entry name" value="OS05G0118600 PROTEIN"/>
    <property type="match status" value="1"/>
</dbReference>
<evidence type="ECO:0000256" key="1">
    <source>
        <dbReference type="SAM" id="MobiDB-lite"/>
    </source>
</evidence>
<feature type="compositionally biased region" description="Polar residues" evidence="1">
    <location>
        <begin position="185"/>
        <end position="203"/>
    </location>
</feature>
<reference evidence="2" key="2">
    <citation type="submission" date="2008-12" db="EMBL/GenBank/DDBJ databases">
        <title>Improved gene annotation of the rice (Oryza sativa) genomes.</title>
        <authorList>
            <person name="Wang J."/>
            <person name="Li R."/>
            <person name="Fan W."/>
            <person name="Huang Q."/>
            <person name="Zhang J."/>
            <person name="Zhou Y."/>
            <person name="Hu Y."/>
            <person name="Zi S."/>
            <person name="Li J."/>
            <person name="Ni P."/>
            <person name="Zheng H."/>
            <person name="Zhang Y."/>
            <person name="Zhao M."/>
            <person name="Hao Q."/>
            <person name="McDermott J."/>
            <person name="Samudrala R."/>
            <person name="Kristiansen K."/>
            <person name="Wong G.K.-S."/>
        </authorList>
    </citation>
    <scope>NUCLEOTIDE SEQUENCE</scope>
</reference>
<dbReference type="EMBL" id="CM000143">
    <property type="protein sequence ID" value="EEE65371.1"/>
    <property type="molecule type" value="Genomic_DNA"/>
</dbReference>
<gene>
    <name evidence="2" type="ORF">OsJ_20665</name>
</gene>
<organism evidence="2">
    <name type="scientific">Oryza sativa subsp. japonica</name>
    <name type="common">Rice</name>
    <dbReference type="NCBI Taxonomy" id="39947"/>
    <lineage>
        <taxon>Eukaryota</taxon>
        <taxon>Viridiplantae</taxon>
        <taxon>Streptophyta</taxon>
        <taxon>Embryophyta</taxon>
        <taxon>Tracheophyta</taxon>
        <taxon>Spermatophyta</taxon>
        <taxon>Magnoliopsida</taxon>
        <taxon>Liliopsida</taxon>
        <taxon>Poales</taxon>
        <taxon>Poaceae</taxon>
        <taxon>BOP clade</taxon>
        <taxon>Oryzoideae</taxon>
        <taxon>Oryzeae</taxon>
        <taxon>Oryzinae</taxon>
        <taxon>Oryza</taxon>
        <taxon>Oryza sativa</taxon>
    </lineage>
</organism>
<evidence type="ECO:0008006" key="3">
    <source>
        <dbReference type="Google" id="ProtNLM"/>
    </source>
</evidence>
<dbReference type="Proteomes" id="UP000007752">
    <property type="component" value="Chromosome 6"/>
</dbReference>